<dbReference type="RefSeq" id="WP_115131049.1">
    <property type="nucleotide sequence ID" value="NZ_CP022601.1"/>
</dbReference>
<proteinExistence type="predicted"/>
<gene>
    <name evidence="2" type="ORF">Sp14A_22560</name>
</gene>
<dbReference type="EMBL" id="CP022601">
    <property type="protein sequence ID" value="AXJ14138.1"/>
    <property type="molecule type" value="Genomic_DNA"/>
</dbReference>
<accession>A0A345VN36</accession>
<keyword evidence="1" id="KW-0472">Membrane</keyword>
<feature type="transmembrane region" description="Helical" evidence="1">
    <location>
        <begin position="32"/>
        <end position="56"/>
    </location>
</feature>
<sequence length="148" mass="16744">MSNFGKGCLYIIICLGLFLGLLKIIFGEYFDMLLFPITMFSPIIILVCLGIFGSVLSELIKTGKWLGLGAIFGNIANNKINADASVKSNKSYKKKKIQTKNPIIDKTVEFISPESDDIEDNLISNEQYQEFQEFLKWKKMNSSNKEVE</sequence>
<evidence type="ECO:0000256" key="1">
    <source>
        <dbReference type="SAM" id="Phobius"/>
    </source>
</evidence>
<reference evidence="2 3" key="1">
    <citation type="submission" date="2017-07" db="EMBL/GenBank/DDBJ databases">
        <title>Streptococcus pluranimalium as cause of bovine abortion.</title>
        <authorList>
            <person name="Rodriguez Campos S."/>
            <person name="Gobeli Brawand S."/>
            <person name="Brodard I."/>
            <person name="Rychener L."/>
            <person name="Perreten V."/>
        </authorList>
    </citation>
    <scope>NUCLEOTIDE SEQUENCE [LARGE SCALE GENOMIC DNA]</scope>
    <source>
        <strain evidence="2 3">14A0014</strain>
    </source>
</reference>
<keyword evidence="1" id="KW-0812">Transmembrane</keyword>
<evidence type="ECO:0000313" key="3">
    <source>
        <dbReference type="Proteomes" id="UP000255411"/>
    </source>
</evidence>
<protein>
    <submittedName>
        <fullName evidence="2">Uncharacterized protein</fullName>
    </submittedName>
</protein>
<dbReference type="Proteomes" id="UP000255411">
    <property type="component" value="Chromosome"/>
</dbReference>
<organism evidence="2 3">
    <name type="scientific">Streptococcus pluranimalium</name>
    <dbReference type="NCBI Taxonomy" id="82348"/>
    <lineage>
        <taxon>Bacteria</taxon>
        <taxon>Bacillati</taxon>
        <taxon>Bacillota</taxon>
        <taxon>Bacilli</taxon>
        <taxon>Lactobacillales</taxon>
        <taxon>Streptococcaceae</taxon>
        <taxon>Streptococcus</taxon>
    </lineage>
</organism>
<evidence type="ECO:0000313" key="2">
    <source>
        <dbReference type="EMBL" id="AXJ14138.1"/>
    </source>
</evidence>
<feature type="transmembrane region" description="Helical" evidence="1">
    <location>
        <begin position="7"/>
        <end position="26"/>
    </location>
</feature>
<keyword evidence="1" id="KW-1133">Transmembrane helix</keyword>
<dbReference type="AlphaFoldDB" id="A0A345VN36"/>
<name>A0A345VN36_9STRE</name>